<feature type="transmembrane region" description="Helical" evidence="6">
    <location>
        <begin position="353"/>
        <end position="374"/>
    </location>
</feature>
<comment type="subcellular location">
    <subcellularLocation>
        <location evidence="1">Membrane</location>
        <topology evidence="1">Multi-pass membrane protein</topology>
    </subcellularLocation>
</comment>
<dbReference type="EMBL" id="SELW01000208">
    <property type="protein sequence ID" value="TID30074.1"/>
    <property type="molecule type" value="Genomic_DNA"/>
</dbReference>
<organism evidence="8 9">
    <name type="scientific">Pichia inconspicua</name>
    <dbReference type="NCBI Taxonomy" id="52247"/>
    <lineage>
        <taxon>Eukaryota</taxon>
        <taxon>Fungi</taxon>
        <taxon>Dikarya</taxon>
        <taxon>Ascomycota</taxon>
        <taxon>Saccharomycotina</taxon>
        <taxon>Pichiomycetes</taxon>
        <taxon>Pichiales</taxon>
        <taxon>Pichiaceae</taxon>
        <taxon>Pichia</taxon>
    </lineage>
</organism>
<comment type="caution">
    <text evidence="8">The sequence shown here is derived from an EMBL/GenBank/DDBJ whole genome shotgun (WGS) entry which is preliminary data.</text>
</comment>
<dbReference type="GO" id="GO:0005774">
    <property type="term" value="C:vacuolar membrane"/>
    <property type="evidence" value="ECO:0007669"/>
    <property type="project" value="TreeGrafter"/>
</dbReference>
<feature type="transmembrane region" description="Helical" evidence="6">
    <location>
        <begin position="394"/>
        <end position="413"/>
    </location>
</feature>
<evidence type="ECO:0000313" key="9">
    <source>
        <dbReference type="Proteomes" id="UP000307173"/>
    </source>
</evidence>
<feature type="transmembrane region" description="Helical" evidence="6">
    <location>
        <begin position="211"/>
        <end position="235"/>
    </location>
</feature>
<evidence type="ECO:0000256" key="5">
    <source>
        <dbReference type="ARBA" id="ARBA00023136"/>
    </source>
</evidence>
<feature type="transmembrane region" description="Helical" evidence="6">
    <location>
        <begin position="491"/>
        <end position="513"/>
    </location>
</feature>
<gene>
    <name evidence="8" type="ORF">CANINC_001360</name>
</gene>
<dbReference type="OrthoDB" id="655540at2759"/>
<evidence type="ECO:0000256" key="1">
    <source>
        <dbReference type="ARBA" id="ARBA00004141"/>
    </source>
</evidence>
<keyword evidence="3 6" id="KW-0812">Transmembrane</keyword>
<proteinExistence type="inferred from homology"/>
<evidence type="ECO:0000259" key="7">
    <source>
        <dbReference type="Pfam" id="PF01490"/>
    </source>
</evidence>
<feature type="domain" description="Amino acid transporter transmembrane" evidence="7">
    <location>
        <begin position="134"/>
        <end position="512"/>
    </location>
</feature>
<dbReference type="STRING" id="52247.A0A4T0X5J1"/>
<name>A0A4T0X5J1_9ASCO</name>
<evidence type="ECO:0000256" key="3">
    <source>
        <dbReference type="ARBA" id="ARBA00022692"/>
    </source>
</evidence>
<feature type="transmembrane region" description="Helical" evidence="6">
    <location>
        <begin position="268"/>
        <end position="289"/>
    </location>
</feature>
<feature type="transmembrane region" description="Helical" evidence="6">
    <location>
        <begin position="141"/>
        <end position="159"/>
    </location>
</feature>
<dbReference type="Pfam" id="PF01490">
    <property type="entry name" value="Aa_trans"/>
    <property type="match status" value="1"/>
</dbReference>
<dbReference type="PANTHER" id="PTHR22950:SF349">
    <property type="entry name" value="AMINO ACID TRANSPORTER TRANSMEMBRANE DOMAIN-CONTAINING PROTEIN"/>
    <property type="match status" value="1"/>
</dbReference>
<accession>A0A4T0X5J1</accession>
<dbReference type="Proteomes" id="UP000307173">
    <property type="component" value="Unassembled WGS sequence"/>
</dbReference>
<reference evidence="8 9" key="1">
    <citation type="journal article" date="2019" name="Front. Genet.">
        <title>Whole-Genome Sequencing of the Opportunistic Yeast Pathogen Candida inconspicua Uncovers Its Hybrid Origin.</title>
        <authorList>
            <person name="Mixao V."/>
            <person name="Hansen A.P."/>
            <person name="Saus E."/>
            <person name="Boekhout T."/>
            <person name="Lass-Florl C."/>
            <person name="Gabaldon T."/>
        </authorList>
    </citation>
    <scope>NUCLEOTIDE SEQUENCE [LARGE SCALE GENOMIC DNA]</scope>
    <source>
        <strain evidence="8 9">CBS 180</strain>
    </source>
</reference>
<feature type="transmembrane region" description="Helical" evidence="6">
    <location>
        <begin position="165"/>
        <end position="190"/>
    </location>
</feature>
<evidence type="ECO:0000256" key="2">
    <source>
        <dbReference type="ARBA" id="ARBA00008066"/>
    </source>
</evidence>
<dbReference type="PANTHER" id="PTHR22950">
    <property type="entry name" value="AMINO ACID TRANSPORTER"/>
    <property type="match status" value="1"/>
</dbReference>
<keyword evidence="4 6" id="KW-1133">Transmembrane helix</keyword>
<keyword evidence="9" id="KW-1185">Reference proteome</keyword>
<sequence>MDEGSEEPQQFSPVSIRRKLFLDAGGVSSINNFASSVQRSVNYLSTSFEHKPQSVLALRASIDEDTEQINGEPSYLQQYNTDNGLFPVFSGESTVSETTPSLRSVRHTNYRSVDEPPAIKIIATDDEVLVISNKSTSAQTIFNSINVLIGLGILSMPFALHLSGWILGVTCIMLSALSTNRTAILLGRILEKYPFLKTYQDIGIFCFGERIGFVILVIFTLDLLGAGISMILLFADSFNALDHELSKTSLKIAITSSLVILNFLPLRLLSFLSLTGITCTSIVCLVLGISGCIKKSSPGSLFAIMPTNAWPTSTVDFFFALGLYMAPWGGHATFPEIYRDQLHPQKFDYCMKYSFSFSFAINLLTGALGFLMFGNLVDDEITKSILMSDGYPRWISTLIVILMGILPVSKLPLISRPIVTILDTSLGETSIQKLLNRILLSGVFLVSSTVLTDFGKVMSLLGSLICFTVCLTLPALYYLVAFPDISTSQKLLWRSVVALGIFGAVVGTIAVVLK</sequence>
<dbReference type="GO" id="GO:0015179">
    <property type="term" value="F:L-amino acid transmembrane transporter activity"/>
    <property type="evidence" value="ECO:0007669"/>
    <property type="project" value="TreeGrafter"/>
</dbReference>
<evidence type="ECO:0000256" key="4">
    <source>
        <dbReference type="ARBA" id="ARBA00022989"/>
    </source>
</evidence>
<comment type="similarity">
    <text evidence="2">Belongs to the amino acid/polyamine transporter 2 family.</text>
</comment>
<evidence type="ECO:0000313" key="8">
    <source>
        <dbReference type="EMBL" id="TID30074.1"/>
    </source>
</evidence>
<feature type="transmembrane region" description="Helical" evidence="6">
    <location>
        <begin position="434"/>
        <end position="451"/>
    </location>
</feature>
<dbReference type="InterPro" id="IPR013057">
    <property type="entry name" value="AA_transpt_TM"/>
</dbReference>
<evidence type="ECO:0000256" key="6">
    <source>
        <dbReference type="SAM" id="Phobius"/>
    </source>
</evidence>
<keyword evidence="5 6" id="KW-0472">Membrane</keyword>
<dbReference type="AlphaFoldDB" id="A0A4T0X5J1"/>
<protein>
    <recommendedName>
        <fullName evidence="7">Amino acid transporter transmembrane domain-containing protein</fullName>
    </recommendedName>
</protein>
<feature type="transmembrane region" description="Helical" evidence="6">
    <location>
        <begin position="457"/>
        <end position="479"/>
    </location>
</feature>